<reference evidence="2 3" key="1">
    <citation type="journal article" date="2020" name="Cell">
        <title>Large-Scale Comparative Analyses of Tick Genomes Elucidate Their Genetic Diversity and Vector Capacities.</title>
        <authorList>
            <consortium name="Tick Genome and Microbiome Consortium (TIGMIC)"/>
            <person name="Jia N."/>
            <person name="Wang J."/>
            <person name="Shi W."/>
            <person name="Du L."/>
            <person name="Sun Y."/>
            <person name="Zhan W."/>
            <person name="Jiang J.F."/>
            <person name="Wang Q."/>
            <person name="Zhang B."/>
            <person name="Ji P."/>
            <person name="Bell-Sakyi L."/>
            <person name="Cui X.M."/>
            <person name="Yuan T.T."/>
            <person name="Jiang B.G."/>
            <person name="Yang W.F."/>
            <person name="Lam T.T."/>
            <person name="Chang Q.C."/>
            <person name="Ding S.J."/>
            <person name="Wang X.J."/>
            <person name="Zhu J.G."/>
            <person name="Ruan X.D."/>
            <person name="Zhao L."/>
            <person name="Wei J.T."/>
            <person name="Ye R.Z."/>
            <person name="Que T.C."/>
            <person name="Du C.H."/>
            <person name="Zhou Y.H."/>
            <person name="Cheng J.X."/>
            <person name="Dai P.F."/>
            <person name="Guo W.B."/>
            <person name="Han X.H."/>
            <person name="Huang E.J."/>
            <person name="Li L.F."/>
            <person name="Wei W."/>
            <person name="Gao Y.C."/>
            <person name="Liu J.Z."/>
            <person name="Shao H.Z."/>
            <person name="Wang X."/>
            <person name="Wang C.C."/>
            <person name="Yang T.C."/>
            <person name="Huo Q.B."/>
            <person name="Li W."/>
            <person name="Chen H.Y."/>
            <person name="Chen S.E."/>
            <person name="Zhou L.G."/>
            <person name="Ni X.B."/>
            <person name="Tian J.H."/>
            <person name="Sheng Y."/>
            <person name="Liu T."/>
            <person name="Pan Y.S."/>
            <person name="Xia L.Y."/>
            <person name="Li J."/>
            <person name="Zhao F."/>
            <person name="Cao W.C."/>
        </authorList>
    </citation>
    <scope>NUCLEOTIDE SEQUENCE [LARGE SCALE GENOMIC DNA]</scope>
    <source>
        <strain evidence="2">HaeL-2018</strain>
    </source>
</reference>
<dbReference type="OrthoDB" id="10063099at2759"/>
<keyword evidence="1" id="KW-0732">Signal</keyword>
<dbReference type="AlphaFoldDB" id="A0A9J6FS78"/>
<evidence type="ECO:0000313" key="3">
    <source>
        <dbReference type="Proteomes" id="UP000821853"/>
    </source>
</evidence>
<sequence length="88" mass="9632">MLFVLIYFLSVLFPFAVGLRAPSVVAGPNSWREDLDAPAPPECESVCVPSLKVTVRPGDIIMVNANHWYHSTLVEPGDISITIGSEYD</sequence>
<dbReference type="VEuPathDB" id="VectorBase:HLOH_042953"/>
<evidence type="ECO:0000313" key="2">
    <source>
        <dbReference type="EMBL" id="KAH9365144.1"/>
    </source>
</evidence>
<feature type="chain" id="PRO_5039938050" evidence="1">
    <location>
        <begin position="19"/>
        <end position="88"/>
    </location>
</feature>
<proteinExistence type="predicted"/>
<gene>
    <name evidence="2" type="ORF">HPB48_002332</name>
</gene>
<keyword evidence="3" id="KW-1185">Reference proteome</keyword>
<accession>A0A9J6FS78</accession>
<comment type="caution">
    <text evidence="2">The sequence shown here is derived from an EMBL/GenBank/DDBJ whole genome shotgun (WGS) entry which is preliminary data.</text>
</comment>
<organism evidence="2 3">
    <name type="scientific">Haemaphysalis longicornis</name>
    <name type="common">Bush tick</name>
    <dbReference type="NCBI Taxonomy" id="44386"/>
    <lineage>
        <taxon>Eukaryota</taxon>
        <taxon>Metazoa</taxon>
        <taxon>Ecdysozoa</taxon>
        <taxon>Arthropoda</taxon>
        <taxon>Chelicerata</taxon>
        <taxon>Arachnida</taxon>
        <taxon>Acari</taxon>
        <taxon>Parasitiformes</taxon>
        <taxon>Ixodida</taxon>
        <taxon>Ixodoidea</taxon>
        <taxon>Ixodidae</taxon>
        <taxon>Haemaphysalinae</taxon>
        <taxon>Haemaphysalis</taxon>
    </lineage>
</organism>
<protein>
    <submittedName>
        <fullName evidence="2">Uncharacterized protein</fullName>
    </submittedName>
</protein>
<dbReference type="Proteomes" id="UP000821853">
    <property type="component" value="Unassembled WGS sequence"/>
</dbReference>
<dbReference type="EMBL" id="JABSTR010000003">
    <property type="protein sequence ID" value="KAH9365144.1"/>
    <property type="molecule type" value="Genomic_DNA"/>
</dbReference>
<feature type="signal peptide" evidence="1">
    <location>
        <begin position="1"/>
        <end position="18"/>
    </location>
</feature>
<evidence type="ECO:0000256" key="1">
    <source>
        <dbReference type="SAM" id="SignalP"/>
    </source>
</evidence>
<name>A0A9J6FS78_HAELO</name>